<dbReference type="SMART" id="SM00342">
    <property type="entry name" value="HTH_ARAC"/>
    <property type="match status" value="1"/>
</dbReference>
<gene>
    <name evidence="5" type="ORF">Aco03nite_103200</name>
</gene>
<name>A0ABQ3XTT3_9ACTN</name>
<sequence length="322" mass="34984">MFMIGIDAHERALDEAGLPPVRAGRHDLRDGFRAAIVTRDLGPLRLTELRTPAGECFRDERSVRDSDGARWQIDLMTHGNARVEQGHATADVGPADLVLIDPARPVRFASTASTHVTMLIPRPALRLSTADADRLTGVRIPGGHGPAALVSTLAREMARSLTGFRTAEAARSAAAVIELTSVALAARLGDVRPAPDEVLRARITAHIEARLADPDLTPAKIAGQHHISVRRLHRLFEDEPLTVAALIRHRRLERCRADLATPGRTVAGVALRWGFPDPAHFSRLFKTVYGYNAVALTSSHRARIVKADRGTPGNDGPHDQQQ</sequence>
<dbReference type="InterPro" id="IPR018060">
    <property type="entry name" value="HTH_AraC"/>
</dbReference>
<evidence type="ECO:0000256" key="3">
    <source>
        <dbReference type="ARBA" id="ARBA00023163"/>
    </source>
</evidence>
<keyword evidence="3" id="KW-0804">Transcription</keyword>
<dbReference type="InterPro" id="IPR035418">
    <property type="entry name" value="AraC-bd_2"/>
</dbReference>
<dbReference type="PANTHER" id="PTHR46796:SF6">
    <property type="entry name" value="ARAC SUBFAMILY"/>
    <property type="match status" value="1"/>
</dbReference>
<feature type="domain" description="HTH araC/xylS-type" evidence="4">
    <location>
        <begin position="201"/>
        <end position="299"/>
    </location>
</feature>
<dbReference type="InterPro" id="IPR009057">
    <property type="entry name" value="Homeodomain-like_sf"/>
</dbReference>
<keyword evidence="1" id="KW-0805">Transcription regulation</keyword>
<dbReference type="PROSITE" id="PS01124">
    <property type="entry name" value="HTH_ARAC_FAMILY_2"/>
    <property type="match status" value="1"/>
</dbReference>
<dbReference type="Gene3D" id="1.10.10.60">
    <property type="entry name" value="Homeodomain-like"/>
    <property type="match status" value="1"/>
</dbReference>
<comment type="caution">
    <text evidence="5">The sequence shown here is derived from an EMBL/GenBank/DDBJ whole genome shotgun (WGS) entry which is preliminary data.</text>
</comment>
<organism evidence="5 6">
    <name type="scientific">Actinoplanes couchii</name>
    <dbReference type="NCBI Taxonomy" id="403638"/>
    <lineage>
        <taxon>Bacteria</taxon>
        <taxon>Bacillati</taxon>
        <taxon>Actinomycetota</taxon>
        <taxon>Actinomycetes</taxon>
        <taxon>Micromonosporales</taxon>
        <taxon>Micromonosporaceae</taxon>
        <taxon>Actinoplanes</taxon>
    </lineage>
</organism>
<dbReference type="InterPro" id="IPR050204">
    <property type="entry name" value="AraC_XylS_family_regulators"/>
</dbReference>
<keyword evidence="2" id="KW-0238">DNA-binding</keyword>
<evidence type="ECO:0000256" key="2">
    <source>
        <dbReference type="ARBA" id="ARBA00023125"/>
    </source>
</evidence>
<protein>
    <submittedName>
        <fullName evidence="5">AraC family transcriptional regulator</fullName>
    </submittedName>
</protein>
<dbReference type="SUPFAM" id="SSF46689">
    <property type="entry name" value="Homeodomain-like"/>
    <property type="match status" value="1"/>
</dbReference>
<accession>A0ABQ3XTT3</accession>
<evidence type="ECO:0000256" key="1">
    <source>
        <dbReference type="ARBA" id="ARBA00023015"/>
    </source>
</evidence>
<dbReference type="EMBL" id="BOMG01000146">
    <property type="protein sequence ID" value="GID61916.1"/>
    <property type="molecule type" value="Genomic_DNA"/>
</dbReference>
<dbReference type="Pfam" id="PF12833">
    <property type="entry name" value="HTH_18"/>
    <property type="match status" value="1"/>
</dbReference>
<dbReference type="Proteomes" id="UP000612282">
    <property type="component" value="Unassembled WGS sequence"/>
</dbReference>
<keyword evidence="6" id="KW-1185">Reference proteome</keyword>
<dbReference type="PANTHER" id="PTHR46796">
    <property type="entry name" value="HTH-TYPE TRANSCRIPTIONAL ACTIVATOR RHAS-RELATED"/>
    <property type="match status" value="1"/>
</dbReference>
<evidence type="ECO:0000259" key="4">
    <source>
        <dbReference type="PROSITE" id="PS01124"/>
    </source>
</evidence>
<reference evidence="5 6" key="1">
    <citation type="submission" date="2021-01" db="EMBL/GenBank/DDBJ databases">
        <title>Whole genome shotgun sequence of Actinoplanes couchii NBRC 106145.</title>
        <authorList>
            <person name="Komaki H."/>
            <person name="Tamura T."/>
        </authorList>
    </citation>
    <scope>NUCLEOTIDE SEQUENCE [LARGE SCALE GENOMIC DNA]</scope>
    <source>
        <strain evidence="5 6">NBRC 106145</strain>
    </source>
</reference>
<evidence type="ECO:0000313" key="5">
    <source>
        <dbReference type="EMBL" id="GID61916.1"/>
    </source>
</evidence>
<dbReference type="Pfam" id="PF14525">
    <property type="entry name" value="AraC_binding_2"/>
    <property type="match status" value="1"/>
</dbReference>
<evidence type="ECO:0000313" key="6">
    <source>
        <dbReference type="Proteomes" id="UP000612282"/>
    </source>
</evidence>
<proteinExistence type="predicted"/>